<dbReference type="RefSeq" id="WP_073133797.1">
    <property type="nucleotide sequence ID" value="NZ_FQZF01000009.1"/>
</dbReference>
<name>A0A1M6GT95_9PROT</name>
<dbReference type="AlphaFoldDB" id="A0A1M6GT95"/>
<evidence type="ECO:0000313" key="2">
    <source>
        <dbReference type="Proteomes" id="UP000184387"/>
    </source>
</evidence>
<sequence length="86" mass="9761">MIEIVRPPLPAGYVRILSVKDMKDPWTGEQKVAVLYEEASRSCLVMMTKERCAELRLRKVASEGWMIPKPHWRHMSGDPQHSGSGA</sequence>
<dbReference type="EMBL" id="FQZF01000009">
    <property type="protein sequence ID" value="SHJ13161.1"/>
    <property type="molecule type" value="Genomic_DNA"/>
</dbReference>
<evidence type="ECO:0000313" key="1">
    <source>
        <dbReference type="EMBL" id="SHJ13161.1"/>
    </source>
</evidence>
<keyword evidence="2" id="KW-1185">Reference proteome</keyword>
<dbReference type="Proteomes" id="UP000184387">
    <property type="component" value="Unassembled WGS sequence"/>
</dbReference>
<proteinExistence type="predicted"/>
<accession>A0A1M6GT95</accession>
<gene>
    <name evidence="1" type="ORF">SAMN02745194_01795</name>
</gene>
<organism evidence="1 2">
    <name type="scientific">Muricoccus roseus</name>
    <dbReference type="NCBI Taxonomy" id="198092"/>
    <lineage>
        <taxon>Bacteria</taxon>
        <taxon>Pseudomonadati</taxon>
        <taxon>Pseudomonadota</taxon>
        <taxon>Alphaproteobacteria</taxon>
        <taxon>Acetobacterales</taxon>
        <taxon>Roseomonadaceae</taxon>
        <taxon>Muricoccus</taxon>
    </lineage>
</organism>
<dbReference type="STRING" id="198092.SAMN02745194_01795"/>
<protein>
    <submittedName>
        <fullName evidence="1">Uncharacterized protein</fullName>
    </submittedName>
</protein>
<reference evidence="1 2" key="1">
    <citation type="submission" date="2016-11" db="EMBL/GenBank/DDBJ databases">
        <authorList>
            <person name="Jaros S."/>
            <person name="Januszkiewicz K."/>
            <person name="Wedrychowicz H."/>
        </authorList>
    </citation>
    <scope>NUCLEOTIDE SEQUENCE [LARGE SCALE GENOMIC DNA]</scope>
    <source>
        <strain evidence="1 2">DSM 14916</strain>
    </source>
</reference>